<accession>A0A7W7PKJ5</accession>
<dbReference type="InterPro" id="IPR017972">
    <property type="entry name" value="Cyt_P450_CS"/>
</dbReference>
<dbReference type="InterPro" id="IPR036396">
    <property type="entry name" value="Cyt_P450_sf"/>
</dbReference>
<dbReference type="PRINTS" id="PR00385">
    <property type="entry name" value="P450"/>
</dbReference>
<dbReference type="GO" id="GO:0004497">
    <property type="term" value="F:monooxygenase activity"/>
    <property type="evidence" value="ECO:0007669"/>
    <property type="project" value="UniProtKB-KW"/>
</dbReference>
<protein>
    <submittedName>
        <fullName evidence="8">Cytochrome P450</fullName>
    </submittedName>
</protein>
<evidence type="ECO:0000313" key="8">
    <source>
        <dbReference type="EMBL" id="MBB4894321.1"/>
    </source>
</evidence>
<evidence type="ECO:0000256" key="2">
    <source>
        <dbReference type="ARBA" id="ARBA00022617"/>
    </source>
</evidence>
<dbReference type="SUPFAM" id="SSF48264">
    <property type="entry name" value="Cytochrome P450"/>
    <property type="match status" value="1"/>
</dbReference>
<comment type="caution">
    <text evidence="8">The sequence shown here is derived from an EMBL/GenBank/DDBJ whole genome shotgun (WGS) entry which is preliminary data.</text>
</comment>
<evidence type="ECO:0000256" key="3">
    <source>
        <dbReference type="ARBA" id="ARBA00022723"/>
    </source>
</evidence>
<name>A0A7W7PKJ5_9ACTN</name>
<dbReference type="AlphaFoldDB" id="A0A7W7PKJ5"/>
<dbReference type="GO" id="GO:0016705">
    <property type="term" value="F:oxidoreductase activity, acting on paired donors, with incorporation or reduction of molecular oxygen"/>
    <property type="evidence" value="ECO:0007669"/>
    <property type="project" value="InterPro"/>
</dbReference>
<dbReference type="InterPro" id="IPR001128">
    <property type="entry name" value="Cyt_P450"/>
</dbReference>
<keyword evidence="3 7" id="KW-0479">Metal-binding</keyword>
<dbReference type="GO" id="GO:0020037">
    <property type="term" value="F:heme binding"/>
    <property type="evidence" value="ECO:0007669"/>
    <property type="project" value="InterPro"/>
</dbReference>
<reference evidence="8 9" key="1">
    <citation type="submission" date="2020-08" db="EMBL/GenBank/DDBJ databases">
        <title>Genomic Encyclopedia of Type Strains, Phase III (KMG-III): the genomes of soil and plant-associated and newly described type strains.</title>
        <authorList>
            <person name="Whitman W."/>
        </authorList>
    </citation>
    <scope>NUCLEOTIDE SEQUENCE [LARGE SCALE GENOMIC DNA]</scope>
    <source>
        <strain evidence="8 9">CECT 3266</strain>
    </source>
</reference>
<dbReference type="PANTHER" id="PTHR46696">
    <property type="entry name" value="P450, PUTATIVE (EUROFUNG)-RELATED"/>
    <property type="match status" value="1"/>
</dbReference>
<comment type="similarity">
    <text evidence="1 7">Belongs to the cytochrome P450 family.</text>
</comment>
<dbReference type="PRINTS" id="PR00359">
    <property type="entry name" value="BP450"/>
</dbReference>
<sequence length="405" mass="44848">MTTSDSSTRTCPFRHDEALEVDPLMARLRAEAPVARVRMPYGEGDGECWLVTRYEDVRLVTSDRRFSRAALIGRDFPRITPAPIAQSEAINLMDPPALNRLRRLVVKAFSNNQVDELRPGTQRIVDALLDEMAEHGAPADVAAHLAAKLPLTTICELLDVPEADRPKLRGWAMAMMSMKPADKAAAAEAKSGLREYFAELSAERRAKPGSDLLSALATARVGEEMLDGQELAVMGMLLLVTGHDTSTYEISNIVYTLLTHPAQLGQLRARPELLPQALEELLRYIPFRQGVGIPRVAVEDVKVGDVTIRAGDTVHVSYLTANRDDVAYDRADELDFERANPAPHMTFGYGTHHCLGAHLARMELQTAIGTLLTRFPELRLAVPAEEVQWNTTSIWRYPLALPVAW</sequence>
<evidence type="ECO:0000256" key="7">
    <source>
        <dbReference type="RuleBase" id="RU000461"/>
    </source>
</evidence>
<evidence type="ECO:0000256" key="4">
    <source>
        <dbReference type="ARBA" id="ARBA00023002"/>
    </source>
</evidence>
<dbReference type="RefSeq" id="WP_184350116.1">
    <property type="nucleotide sequence ID" value="NZ_JACHJH010000004.1"/>
</dbReference>
<keyword evidence="9" id="KW-1185">Reference proteome</keyword>
<dbReference type="Gene3D" id="1.10.630.10">
    <property type="entry name" value="Cytochrome P450"/>
    <property type="match status" value="1"/>
</dbReference>
<organism evidence="8 9">
    <name type="scientific">Streptomyces olivoverticillatus</name>
    <dbReference type="NCBI Taxonomy" id="66427"/>
    <lineage>
        <taxon>Bacteria</taxon>
        <taxon>Bacillati</taxon>
        <taxon>Actinomycetota</taxon>
        <taxon>Actinomycetes</taxon>
        <taxon>Kitasatosporales</taxon>
        <taxon>Streptomycetaceae</taxon>
        <taxon>Streptomyces</taxon>
    </lineage>
</organism>
<dbReference type="PROSITE" id="PS00086">
    <property type="entry name" value="CYTOCHROME_P450"/>
    <property type="match status" value="1"/>
</dbReference>
<dbReference type="EMBL" id="JACHJH010000004">
    <property type="protein sequence ID" value="MBB4894321.1"/>
    <property type="molecule type" value="Genomic_DNA"/>
</dbReference>
<keyword evidence="5 7" id="KW-0408">Iron</keyword>
<evidence type="ECO:0000313" key="9">
    <source>
        <dbReference type="Proteomes" id="UP000556084"/>
    </source>
</evidence>
<keyword evidence="2 7" id="KW-0349">Heme</keyword>
<evidence type="ECO:0000256" key="6">
    <source>
        <dbReference type="ARBA" id="ARBA00023033"/>
    </source>
</evidence>
<dbReference type="Pfam" id="PF00067">
    <property type="entry name" value="p450"/>
    <property type="match status" value="1"/>
</dbReference>
<dbReference type="CDD" id="cd11031">
    <property type="entry name" value="Cyp158A-like"/>
    <property type="match status" value="1"/>
</dbReference>
<dbReference type="GO" id="GO:0005506">
    <property type="term" value="F:iron ion binding"/>
    <property type="evidence" value="ECO:0007669"/>
    <property type="project" value="InterPro"/>
</dbReference>
<dbReference type="FunFam" id="1.10.630.10:FF:000018">
    <property type="entry name" value="Cytochrome P450 monooxygenase"/>
    <property type="match status" value="1"/>
</dbReference>
<proteinExistence type="inferred from homology"/>
<dbReference type="Proteomes" id="UP000556084">
    <property type="component" value="Unassembled WGS sequence"/>
</dbReference>
<keyword evidence="6 7" id="KW-0503">Monooxygenase</keyword>
<dbReference type="InterPro" id="IPR002397">
    <property type="entry name" value="Cyt_P450_B"/>
</dbReference>
<evidence type="ECO:0000256" key="1">
    <source>
        <dbReference type="ARBA" id="ARBA00010617"/>
    </source>
</evidence>
<dbReference type="PANTHER" id="PTHR46696:SF1">
    <property type="entry name" value="CYTOCHROME P450 YJIB-RELATED"/>
    <property type="match status" value="1"/>
</dbReference>
<gene>
    <name evidence="8" type="ORF">FHS39_003355</name>
</gene>
<evidence type="ECO:0000256" key="5">
    <source>
        <dbReference type="ARBA" id="ARBA00023004"/>
    </source>
</evidence>
<keyword evidence="4 7" id="KW-0560">Oxidoreductase</keyword>